<reference evidence="2" key="1">
    <citation type="submission" date="2015-11" db="EMBL/GenBank/DDBJ databases">
        <title>De novo transcriptome assembly of four potential Pierce s Disease insect vectors from Arizona vineyards.</title>
        <authorList>
            <person name="Tassone E.E."/>
        </authorList>
    </citation>
    <scope>NUCLEOTIDE SEQUENCE</scope>
</reference>
<name>A0A1B6FQF1_9HEMI</name>
<evidence type="ECO:0000256" key="1">
    <source>
        <dbReference type="SAM" id="MobiDB-lite"/>
    </source>
</evidence>
<feature type="region of interest" description="Disordered" evidence="1">
    <location>
        <begin position="88"/>
        <end position="124"/>
    </location>
</feature>
<proteinExistence type="predicted"/>
<accession>A0A1B6FQF1</accession>
<dbReference type="EMBL" id="GECZ01017385">
    <property type="protein sequence ID" value="JAS52384.1"/>
    <property type="molecule type" value="Transcribed_RNA"/>
</dbReference>
<feature type="region of interest" description="Disordered" evidence="1">
    <location>
        <begin position="178"/>
        <end position="206"/>
    </location>
</feature>
<evidence type="ECO:0000313" key="2">
    <source>
        <dbReference type="EMBL" id="JAS52384.1"/>
    </source>
</evidence>
<feature type="compositionally biased region" description="Low complexity" evidence="1">
    <location>
        <begin position="197"/>
        <end position="206"/>
    </location>
</feature>
<feature type="region of interest" description="Disordered" evidence="1">
    <location>
        <begin position="1"/>
        <end position="49"/>
    </location>
</feature>
<feature type="compositionally biased region" description="Polar residues" evidence="1">
    <location>
        <begin position="15"/>
        <end position="48"/>
    </location>
</feature>
<sequence length="338" mass="37592">MSYSSNFRNVLGRNVSPSTGGNQRSQSNFVGNPHFQLNSSTMGSSAQPRTPMIYSDQLMRRNQLLESEPMSEYSELDMMGVTRFASTSPRHNMMPQRGPPPPPQQQRVNQMKGKEAPYKRPVSAAYSLPPPSPCLLPPQSPGSLHPFTSHYPYPLPQPLFVPNYNPDQSFAMQTVASTSTSGAPMQSSTAGKPINGSKKTPSKPKISSVSRKRFFIGSIDQVVRWHKMAKEAQLYTIYEITAVLDSVSLSPSGLYRMILRSEQRNGTLPLQAIFYPIDRELPKINVGELITCVGQMVGSNKLQIFNMWPVTESLAGLKRISFICQRTLHETHDTVTKA</sequence>
<feature type="compositionally biased region" description="Polar residues" evidence="1">
    <location>
        <begin position="178"/>
        <end position="190"/>
    </location>
</feature>
<organism evidence="2">
    <name type="scientific">Cuerna arida</name>
    <dbReference type="NCBI Taxonomy" id="1464854"/>
    <lineage>
        <taxon>Eukaryota</taxon>
        <taxon>Metazoa</taxon>
        <taxon>Ecdysozoa</taxon>
        <taxon>Arthropoda</taxon>
        <taxon>Hexapoda</taxon>
        <taxon>Insecta</taxon>
        <taxon>Pterygota</taxon>
        <taxon>Neoptera</taxon>
        <taxon>Paraneoptera</taxon>
        <taxon>Hemiptera</taxon>
        <taxon>Auchenorrhyncha</taxon>
        <taxon>Membracoidea</taxon>
        <taxon>Cicadellidae</taxon>
        <taxon>Cicadellinae</taxon>
        <taxon>Proconiini</taxon>
        <taxon>Cuerna</taxon>
    </lineage>
</organism>
<protein>
    <submittedName>
        <fullName evidence="2">Uncharacterized protein</fullName>
    </submittedName>
</protein>
<dbReference type="AlphaFoldDB" id="A0A1B6FQF1"/>
<gene>
    <name evidence="2" type="ORF">g.12093</name>
</gene>